<accession>A0A0N9XZJ1</accession>
<gene>
    <name evidence="3" type="ORF">XA26_19880</name>
</gene>
<proteinExistence type="predicted"/>
<dbReference type="KEGG" id="mft:XA26_19880"/>
<dbReference type="Gene3D" id="3.90.380.10">
    <property type="entry name" value="Naphthalene 1,2-dioxygenase Alpha Subunit, Chain A, domain 1"/>
    <property type="match status" value="1"/>
</dbReference>
<feature type="domain" description="3-ketosteroid-9-alpha-monooxygenase oxygenase component-like C-terminal" evidence="2">
    <location>
        <begin position="3"/>
        <end position="206"/>
    </location>
</feature>
<evidence type="ECO:0000313" key="4">
    <source>
        <dbReference type="Proteomes" id="UP000057134"/>
    </source>
</evidence>
<dbReference type="GO" id="GO:0016491">
    <property type="term" value="F:oxidoreductase activity"/>
    <property type="evidence" value="ECO:0007669"/>
    <property type="project" value="UniProtKB-KW"/>
</dbReference>
<dbReference type="PATRIC" id="fig|1766.6.peg.1972"/>
<dbReference type="Proteomes" id="UP000057134">
    <property type="component" value="Chromosome"/>
</dbReference>
<evidence type="ECO:0000259" key="2">
    <source>
        <dbReference type="Pfam" id="PF19298"/>
    </source>
</evidence>
<dbReference type="AlphaFoldDB" id="A0A0N9XZJ1"/>
<name>A0A0N9XZJ1_MYCFO</name>
<dbReference type="SUPFAM" id="SSF55961">
    <property type="entry name" value="Bet v1-like"/>
    <property type="match status" value="1"/>
</dbReference>
<dbReference type="STRING" id="1766.XA26_19880"/>
<protein>
    <submittedName>
        <fullName evidence="3">KshA-like protein</fullName>
    </submittedName>
</protein>
<keyword evidence="1" id="KW-0560">Oxidoreductase</keyword>
<evidence type="ECO:0000256" key="1">
    <source>
        <dbReference type="ARBA" id="ARBA00023002"/>
    </source>
</evidence>
<organism evidence="3 4">
    <name type="scientific">Mycolicibacterium fortuitum</name>
    <name type="common">Mycobacterium fortuitum</name>
    <dbReference type="NCBI Taxonomy" id="1766"/>
    <lineage>
        <taxon>Bacteria</taxon>
        <taxon>Bacillati</taxon>
        <taxon>Actinomycetota</taxon>
        <taxon>Actinomycetes</taxon>
        <taxon>Mycobacteriales</taxon>
        <taxon>Mycobacteriaceae</taxon>
        <taxon>Mycolicibacterium</taxon>
    </lineage>
</organism>
<dbReference type="EMBL" id="CP011269">
    <property type="protein sequence ID" value="ALI25834.1"/>
    <property type="molecule type" value="Genomic_DNA"/>
</dbReference>
<keyword evidence="4" id="KW-1185">Reference proteome</keyword>
<dbReference type="InterPro" id="IPR045605">
    <property type="entry name" value="KshA-like_C"/>
</dbReference>
<dbReference type="Pfam" id="PF19298">
    <property type="entry name" value="KshA_C"/>
    <property type="match status" value="1"/>
</dbReference>
<evidence type="ECO:0000313" key="3">
    <source>
        <dbReference type="EMBL" id="ALI25834.1"/>
    </source>
</evidence>
<sequence length="229" mass="25825">MNRDPLWDVPVIDELDNGNYYPFGPHSRTSWTIKAHPQMVMENGVDAFHIPYIHGAGEVPRIVSAGPTSAGHIWESVVSTSYGAGKKKTWLTPTGQIELTLSFLLWGVGLGLANWPSELFAARMITNPTPIDDTHSELFWCMTTDKGDDTGDQPNEFSAKFVEHQRKTVTQDFFTWANMEVLHPPNFAPEEGKHYAALRRWAWQFYPDLQKPQRIPDASRDTRGGNGEV</sequence>
<reference evidence="3 4" key="1">
    <citation type="journal article" date="2015" name="MBio">
        <title>Enzymatic Degradation of Phenazines Can Generate Energy and Protect Sensitive Organisms from Toxicity.</title>
        <authorList>
            <person name="Costa K.C."/>
            <person name="Bergkessel M."/>
            <person name="Saunders S."/>
            <person name="Korlach J."/>
            <person name="Newman D.K."/>
        </authorList>
    </citation>
    <scope>NUCLEOTIDE SEQUENCE [LARGE SCALE GENOMIC DNA]</scope>
    <source>
        <strain evidence="3 4">CT6</strain>
    </source>
</reference>
<dbReference type="GO" id="GO:0008203">
    <property type="term" value="P:cholesterol metabolic process"/>
    <property type="evidence" value="ECO:0007669"/>
    <property type="project" value="InterPro"/>
</dbReference>